<dbReference type="RefSeq" id="WP_274265697.1">
    <property type="nucleotide sequence ID" value="NZ_CP117880.1"/>
</dbReference>
<evidence type="ECO:0000313" key="2">
    <source>
        <dbReference type="EMBL" id="WDF66957.1"/>
    </source>
</evidence>
<sequence length="191" mass="23339">MLNILKKHIEKFVQVSDDQFEEVKNFFDIRELAKKENLLEEGQICRHHYFVLKGLLRKFYINEKGTEQTTEFAIETWWLTDNYAYEHRIPTDFYIQAVESCTILYISQDNQEKLLKEFPIMERYFRFVYQRAYAAAQKRVKYLFSLSKEEFYWQAVRNHPEFIQRVPQYLIASYLGFTPEYLSEIRKRHIS</sequence>
<protein>
    <submittedName>
        <fullName evidence="2">Crp/Fnr family transcriptional regulator</fullName>
    </submittedName>
</protein>
<evidence type="ECO:0000259" key="1">
    <source>
        <dbReference type="Pfam" id="PF00027"/>
    </source>
</evidence>
<feature type="domain" description="Cyclic nucleotide-binding" evidence="1">
    <location>
        <begin position="30"/>
        <end position="117"/>
    </location>
</feature>
<accession>A0ABY7WES4</accession>
<proteinExistence type="predicted"/>
<name>A0ABY7WES4_9SPHI</name>
<dbReference type="InterPro" id="IPR014710">
    <property type="entry name" value="RmlC-like_jellyroll"/>
</dbReference>
<reference evidence="2 3" key="1">
    <citation type="submission" date="2023-02" db="EMBL/GenBank/DDBJ databases">
        <title>Genome sequence of Sphingobacterium sp. KACC 22765.</title>
        <authorList>
            <person name="Kim S."/>
            <person name="Heo J."/>
            <person name="Kwon S.-W."/>
        </authorList>
    </citation>
    <scope>NUCLEOTIDE SEQUENCE [LARGE SCALE GENOMIC DNA]</scope>
    <source>
        <strain evidence="2 3">KACC 22765</strain>
    </source>
</reference>
<evidence type="ECO:0000313" key="3">
    <source>
        <dbReference type="Proteomes" id="UP001221558"/>
    </source>
</evidence>
<dbReference type="Gene3D" id="2.60.120.10">
    <property type="entry name" value="Jelly Rolls"/>
    <property type="match status" value="1"/>
</dbReference>
<gene>
    <name evidence="2" type="ORF">PQ465_11630</name>
</gene>
<dbReference type="InterPro" id="IPR018490">
    <property type="entry name" value="cNMP-bd_dom_sf"/>
</dbReference>
<dbReference type="EMBL" id="CP117880">
    <property type="protein sequence ID" value="WDF66957.1"/>
    <property type="molecule type" value="Genomic_DNA"/>
</dbReference>
<dbReference type="CDD" id="cd00038">
    <property type="entry name" value="CAP_ED"/>
    <property type="match status" value="1"/>
</dbReference>
<dbReference type="Pfam" id="PF00027">
    <property type="entry name" value="cNMP_binding"/>
    <property type="match status" value="1"/>
</dbReference>
<dbReference type="InterPro" id="IPR000595">
    <property type="entry name" value="cNMP-bd_dom"/>
</dbReference>
<dbReference type="SUPFAM" id="SSF51206">
    <property type="entry name" value="cAMP-binding domain-like"/>
    <property type="match status" value="1"/>
</dbReference>
<dbReference type="Proteomes" id="UP001221558">
    <property type="component" value="Chromosome"/>
</dbReference>
<keyword evidence="3" id="KW-1185">Reference proteome</keyword>
<organism evidence="2 3">
    <name type="scientific">Sphingobacterium oryzagri</name>
    <dbReference type="NCBI Taxonomy" id="3025669"/>
    <lineage>
        <taxon>Bacteria</taxon>
        <taxon>Pseudomonadati</taxon>
        <taxon>Bacteroidota</taxon>
        <taxon>Sphingobacteriia</taxon>
        <taxon>Sphingobacteriales</taxon>
        <taxon>Sphingobacteriaceae</taxon>
        <taxon>Sphingobacterium</taxon>
    </lineage>
</organism>